<dbReference type="EMBL" id="JAVRRT010000006">
    <property type="protein sequence ID" value="KAK5171143.1"/>
    <property type="molecule type" value="Genomic_DNA"/>
</dbReference>
<dbReference type="GeneID" id="89925633"/>
<proteinExistence type="predicted"/>
<evidence type="ECO:0000313" key="2">
    <source>
        <dbReference type="Proteomes" id="UP001337655"/>
    </source>
</evidence>
<dbReference type="RefSeq" id="XP_064660171.1">
    <property type="nucleotide sequence ID" value="XM_064801541.1"/>
</dbReference>
<name>A0AAV9PG97_9PEZI</name>
<evidence type="ECO:0000313" key="1">
    <source>
        <dbReference type="EMBL" id="KAK5171143.1"/>
    </source>
</evidence>
<reference evidence="1 2" key="1">
    <citation type="submission" date="2023-08" db="EMBL/GenBank/DDBJ databases">
        <title>Black Yeasts Isolated from many extreme environments.</title>
        <authorList>
            <person name="Coleine C."/>
            <person name="Stajich J.E."/>
            <person name="Selbmann L."/>
        </authorList>
    </citation>
    <scope>NUCLEOTIDE SEQUENCE [LARGE SCALE GENOMIC DNA]</scope>
    <source>
        <strain evidence="1 2">CCFEE 5935</strain>
    </source>
</reference>
<comment type="caution">
    <text evidence="1">The sequence shown here is derived from an EMBL/GenBank/DDBJ whole genome shotgun (WGS) entry which is preliminary data.</text>
</comment>
<dbReference type="AlphaFoldDB" id="A0AAV9PG97"/>
<accession>A0AAV9PG97</accession>
<protein>
    <submittedName>
        <fullName evidence="1">Uncharacterized protein</fullName>
    </submittedName>
</protein>
<keyword evidence="2" id="KW-1185">Reference proteome</keyword>
<dbReference type="Proteomes" id="UP001337655">
    <property type="component" value="Unassembled WGS sequence"/>
</dbReference>
<gene>
    <name evidence="1" type="ORF">LTR77_004287</name>
</gene>
<sequence>MTQDEVNAAYANVPGADLNGPQVTGSGNFMEKYAAEREKRMNAKGVGQYIDLVGSDKYGKFVEDPWVEANTPVNEPVPDGGRSKFLIGEHLHKKHFDGKAEVEFGIQQLVQGSAVSYML</sequence>
<organism evidence="1 2">
    <name type="scientific">Saxophila tyrrhenica</name>
    <dbReference type="NCBI Taxonomy" id="1690608"/>
    <lineage>
        <taxon>Eukaryota</taxon>
        <taxon>Fungi</taxon>
        <taxon>Dikarya</taxon>
        <taxon>Ascomycota</taxon>
        <taxon>Pezizomycotina</taxon>
        <taxon>Dothideomycetes</taxon>
        <taxon>Dothideomycetidae</taxon>
        <taxon>Mycosphaerellales</taxon>
        <taxon>Extremaceae</taxon>
        <taxon>Saxophila</taxon>
    </lineage>
</organism>